<organism evidence="2 3">
    <name type="scientific">Rhodotorula paludigena</name>
    <dbReference type="NCBI Taxonomy" id="86838"/>
    <lineage>
        <taxon>Eukaryota</taxon>
        <taxon>Fungi</taxon>
        <taxon>Dikarya</taxon>
        <taxon>Basidiomycota</taxon>
        <taxon>Pucciniomycotina</taxon>
        <taxon>Microbotryomycetes</taxon>
        <taxon>Sporidiobolales</taxon>
        <taxon>Sporidiobolaceae</taxon>
        <taxon>Rhodotorula</taxon>
    </lineage>
</organism>
<feature type="region of interest" description="Disordered" evidence="1">
    <location>
        <begin position="221"/>
        <end position="246"/>
    </location>
</feature>
<dbReference type="Pfam" id="PF17110">
    <property type="entry name" value="TFB6"/>
    <property type="match status" value="1"/>
</dbReference>
<dbReference type="AlphaFoldDB" id="A0AAV5GIF5"/>
<feature type="compositionally biased region" description="Basic and acidic residues" evidence="1">
    <location>
        <begin position="368"/>
        <end position="388"/>
    </location>
</feature>
<feature type="region of interest" description="Disordered" evidence="1">
    <location>
        <begin position="333"/>
        <end position="388"/>
    </location>
</feature>
<feature type="compositionally biased region" description="Low complexity" evidence="1">
    <location>
        <begin position="123"/>
        <end position="136"/>
    </location>
</feature>
<feature type="compositionally biased region" description="Acidic residues" evidence="1">
    <location>
        <begin position="345"/>
        <end position="357"/>
    </location>
</feature>
<comment type="caution">
    <text evidence="2">The sequence shown here is derived from an EMBL/GenBank/DDBJ whole genome shotgun (WGS) entry which is preliminary data.</text>
</comment>
<dbReference type="InterPro" id="IPR031349">
    <property type="entry name" value="Tfb6"/>
</dbReference>
<evidence type="ECO:0000256" key="1">
    <source>
        <dbReference type="SAM" id="MobiDB-lite"/>
    </source>
</evidence>
<evidence type="ECO:0000313" key="3">
    <source>
        <dbReference type="Proteomes" id="UP001342314"/>
    </source>
</evidence>
<reference evidence="2 3" key="1">
    <citation type="submission" date="2021-12" db="EMBL/GenBank/DDBJ databases">
        <title>High titer production of polyol ester of fatty acids by Rhodotorula paludigena BS15 towards product separation-free biomass refinery.</title>
        <authorList>
            <person name="Mano J."/>
            <person name="Ono H."/>
            <person name="Tanaka T."/>
            <person name="Naito K."/>
            <person name="Sushida H."/>
            <person name="Ike M."/>
            <person name="Tokuyasu K."/>
            <person name="Kitaoka M."/>
        </authorList>
    </citation>
    <scope>NUCLEOTIDE SEQUENCE [LARGE SCALE GENOMIC DNA]</scope>
    <source>
        <strain evidence="2 3">BS15</strain>
    </source>
</reference>
<keyword evidence="3" id="KW-1185">Reference proteome</keyword>
<evidence type="ECO:0000313" key="2">
    <source>
        <dbReference type="EMBL" id="GJN88448.1"/>
    </source>
</evidence>
<feature type="region of interest" description="Disordered" evidence="1">
    <location>
        <begin position="123"/>
        <end position="144"/>
    </location>
</feature>
<dbReference type="Proteomes" id="UP001342314">
    <property type="component" value="Unassembled WGS sequence"/>
</dbReference>
<gene>
    <name evidence="2" type="ORF">Rhopal_001414-T1</name>
</gene>
<protein>
    <submittedName>
        <fullName evidence="2">Uncharacterized protein</fullName>
    </submittedName>
</protein>
<dbReference type="EMBL" id="BQKY01000003">
    <property type="protein sequence ID" value="GJN88448.1"/>
    <property type="molecule type" value="Genomic_DNA"/>
</dbReference>
<name>A0AAV5GIF5_9BASI</name>
<accession>A0AAV5GIF5</accession>
<sequence length="409" mass="43036">MAKKPLTEAQESRLIRHLDQQLLRLSGGLESRHSGPSARLPTLAAFLDEALALLAFILSIPSAPPSAALRTAYALQLTGYLPTALDGYTLLDEQLDPLFAALARFDQGWVAILEGRDWSSQRGAAEPATASATGAGVPHAAASGMRTTDRVRLESLVAETKSTLAASLGLPDFVPLEHDPFQDLLDPFAARPREPVRLEELQRPACGGGDLQYEGVEAGDEAAMEPASAGATPSLVSDGSHAGDGDEVMSVDTAVATPSDDAALDEDDEDGVDFEEVAAVSMDPSPLPSYQPHERLSGAYAEAAAADGSFSIHFTDIPPPTLQDGELSLQQGATPITGQRRGFDPDEEYPLTEEEGDPIGGNGVTGPGHEDAGEHEDGIDDKTRDRVKSVFEQTERALALLRAQAAAAA</sequence>
<proteinExistence type="predicted"/>